<feature type="transmembrane region" description="Helical" evidence="2">
    <location>
        <begin position="43"/>
        <end position="68"/>
    </location>
</feature>
<keyword evidence="2" id="KW-0812">Transmembrane</keyword>
<reference evidence="3 4" key="1">
    <citation type="journal article" date="2013" name="Genome Announc.">
        <title>Draft Genome Sequence of Shewanella decolorationis S12, a Dye-Degrading Bacterium Isolated from a Wastewater Treatment Plant.</title>
        <authorList>
            <person name="Xu M."/>
            <person name="Fang Y."/>
            <person name="Liu J."/>
            <person name="Chen X."/>
            <person name="Sun G."/>
            <person name="Guo J."/>
            <person name="Hua Z."/>
            <person name="Tu Q."/>
            <person name="Wu L."/>
            <person name="Zhou J."/>
            <person name="Liu X."/>
        </authorList>
    </citation>
    <scope>NUCLEOTIDE SEQUENCE [LARGE SCALE GENOMIC DNA]</scope>
    <source>
        <strain evidence="3 4">S12</strain>
    </source>
</reference>
<keyword evidence="2" id="KW-0472">Membrane</keyword>
<protein>
    <submittedName>
        <fullName evidence="3">Uncharacterized protein</fullName>
    </submittedName>
</protein>
<gene>
    <name evidence="3" type="ORF">SHD_0466</name>
</gene>
<evidence type="ECO:0000313" key="3">
    <source>
        <dbReference type="EMBL" id="ESE42893.1"/>
    </source>
</evidence>
<accession>A0ABP2ZBN4</accession>
<keyword evidence="2" id="KW-1133">Transmembrane helix</keyword>
<dbReference type="Proteomes" id="UP000017548">
    <property type="component" value="Unassembled WGS sequence"/>
</dbReference>
<comment type="caution">
    <text evidence="3">The sequence shown here is derived from an EMBL/GenBank/DDBJ whole genome shotgun (WGS) entry which is preliminary data.</text>
</comment>
<feature type="region of interest" description="Disordered" evidence="1">
    <location>
        <begin position="171"/>
        <end position="196"/>
    </location>
</feature>
<organism evidence="3 4">
    <name type="scientific">Shewanella decolorationis S12</name>
    <dbReference type="NCBI Taxonomy" id="1353536"/>
    <lineage>
        <taxon>Bacteria</taxon>
        <taxon>Pseudomonadati</taxon>
        <taxon>Pseudomonadota</taxon>
        <taxon>Gammaproteobacteria</taxon>
        <taxon>Alteromonadales</taxon>
        <taxon>Shewanellaceae</taxon>
        <taxon>Shewanella</taxon>
    </lineage>
</organism>
<dbReference type="EMBL" id="AXZL01000042">
    <property type="protein sequence ID" value="ESE42893.1"/>
    <property type="molecule type" value="Genomic_DNA"/>
</dbReference>
<keyword evidence="4" id="KW-1185">Reference proteome</keyword>
<name>A0ABP2ZBN4_9GAMM</name>
<sequence length="196" mass="22210">MSLRLFIILLTLGALGFCGYWVYMNIPLFGLATWNGEKWDLAATGWSIFKAGWVFAVPGIGLALAVMLPLQWLLYQSATDTDHANEIEKLKRDCKQQIETLQFSLNTAETQARNAMKAAENEYKQRNEQAENLAAQARNELQKAQNMQQQAVNYANQCELNVQEAAQIARRAEKKKNAARGMAERRKRKLARSESI</sequence>
<proteinExistence type="predicted"/>
<evidence type="ECO:0000256" key="2">
    <source>
        <dbReference type="SAM" id="Phobius"/>
    </source>
</evidence>
<evidence type="ECO:0000313" key="4">
    <source>
        <dbReference type="Proteomes" id="UP000017548"/>
    </source>
</evidence>
<evidence type="ECO:0000256" key="1">
    <source>
        <dbReference type="SAM" id="MobiDB-lite"/>
    </source>
</evidence>
<feature type="transmembrane region" description="Helical" evidence="2">
    <location>
        <begin position="5"/>
        <end position="23"/>
    </location>
</feature>